<keyword evidence="2" id="KW-1185">Reference proteome</keyword>
<dbReference type="EMBL" id="JABCRI010000003">
    <property type="protein sequence ID" value="KAF8408766.1"/>
    <property type="molecule type" value="Genomic_DNA"/>
</dbReference>
<reference evidence="1 2" key="1">
    <citation type="submission" date="2020-04" db="EMBL/GenBank/DDBJ databases">
        <title>Plant Genome Project.</title>
        <authorList>
            <person name="Zhang R.-G."/>
        </authorList>
    </citation>
    <scope>NUCLEOTIDE SEQUENCE [LARGE SCALE GENOMIC DNA]</scope>
    <source>
        <strain evidence="1">YNK0</strain>
        <tissue evidence="1">Leaf</tissue>
    </source>
</reference>
<sequence>MSGCTSQSGISLTEGGMYNFINLSMRLDISLIQSFITTIKISNLEEIIKGLYEVIERLILDLDLQDKIITELTMYRNAKGLFG</sequence>
<gene>
    <name evidence="1" type="ORF">HHK36_004835</name>
</gene>
<evidence type="ECO:0000313" key="2">
    <source>
        <dbReference type="Proteomes" id="UP000655225"/>
    </source>
</evidence>
<proteinExistence type="predicted"/>
<dbReference type="OrthoDB" id="2012664at2759"/>
<accession>A0A835DM86</accession>
<comment type="caution">
    <text evidence="1">The sequence shown here is derived from an EMBL/GenBank/DDBJ whole genome shotgun (WGS) entry which is preliminary data.</text>
</comment>
<evidence type="ECO:0000313" key="1">
    <source>
        <dbReference type="EMBL" id="KAF8408766.1"/>
    </source>
</evidence>
<organism evidence="1 2">
    <name type="scientific">Tetracentron sinense</name>
    <name type="common">Spur-leaf</name>
    <dbReference type="NCBI Taxonomy" id="13715"/>
    <lineage>
        <taxon>Eukaryota</taxon>
        <taxon>Viridiplantae</taxon>
        <taxon>Streptophyta</taxon>
        <taxon>Embryophyta</taxon>
        <taxon>Tracheophyta</taxon>
        <taxon>Spermatophyta</taxon>
        <taxon>Magnoliopsida</taxon>
        <taxon>Trochodendrales</taxon>
        <taxon>Trochodendraceae</taxon>
        <taxon>Tetracentron</taxon>
    </lineage>
</organism>
<dbReference type="AlphaFoldDB" id="A0A835DM86"/>
<dbReference type="Proteomes" id="UP000655225">
    <property type="component" value="Unassembled WGS sequence"/>
</dbReference>
<protein>
    <submittedName>
        <fullName evidence="1">Uncharacterized protein</fullName>
    </submittedName>
</protein>
<name>A0A835DM86_TETSI</name>